<keyword evidence="1" id="KW-0812">Transmembrane</keyword>
<sequence>MPSGLFLKAGCFEETEAVKGHSQQKTQARSLLYPLEGRSGFTFVLWSAQPRDGWNEVLTNVLTDHVSRLAASFGSEANPQHRFEQFLGALNEQLATHVREGSWRVPIQQFHALVGIACDDHMFLSGNGDLTALFLHRKPGGRYQVFNLFRSIQTGQALPSWEKPFAVVLDGDLHVGDVLCLSNKELTRVVPPDDLHSSLATLPPTGAAERIRQWFSPHTDLAILILQAQELERNGATAARPLSNVSIEHLGATEDRTTELLEDQRPAVFRAVQRWWRGIMARPRPNAMRHASWMRAMMTGLVAAGRFVGHSAQTTRRVAASRETRRAILQGVKHGFNRLPPRRKYLGLAAVTTFFLFAIGLMVLNRSQAGRAAERAYTITVERAEEKRDAAAAAVIYKDEARAKNLYAEARIATAELVSDTHEREENRTRILNEIDSALNQLRHITTIPDPPLVATLPLTVAGGALARVDGSMYLFASDRGVYRLDTVQKRLQKLPTADSGVGQALAADTDGTHVLYLDDRPGISEFEATDTLLKVTDLAPAAGTLWLDLVTYANRVYVLEKPPESESRVTRFSPTASGWSSPASWIKSKTTPLSDAVGLAIDATIFVLKKNGTLVRFSGGNELSWSQETVDPPVQEATDVWTDAESSFVYLLEPAARRLLVYKKDNGALAAQYLFPSLDDLKDLAVDEKNATVYLLSGPTLYAIRVNHL</sequence>
<evidence type="ECO:0000313" key="2">
    <source>
        <dbReference type="EMBL" id="KKW33220.1"/>
    </source>
</evidence>
<evidence type="ECO:0000256" key="1">
    <source>
        <dbReference type="SAM" id="Phobius"/>
    </source>
</evidence>
<dbReference type="AlphaFoldDB" id="A0A0G1XQS4"/>
<evidence type="ECO:0008006" key="4">
    <source>
        <dbReference type="Google" id="ProtNLM"/>
    </source>
</evidence>
<dbReference type="Proteomes" id="UP000034711">
    <property type="component" value="Unassembled WGS sequence"/>
</dbReference>
<keyword evidence="1" id="KW-0472">Membrane</keyword>
<protein>
    <recommendedName>
        <fullName evidence="4">PPM-type phosphatase domain-containing protein</fullName>
    </recommendedName>
</protein>
<proteinExistence type="predicted"/>
<comment type="caution">
    <text evidence="2">The sequence shown here is derived from an EMBL/GenBank/DDBJ whole genome shotgun (WGS) entry which is preliminary data.</text>
</comment>
<reference evidence="2 3" key="1">
    <citation type="journal article" date="2015" name="Nature">
        <title>rRNA introns, odd ribosomes, and small enigmatic genomes across a large radiation of phyla.</title>
        <authorList>
            <person name="Brown C.T."/>
            <person name="Hug L.A."/>
            <person name="Thomas B.C."/>
            <person name="Sharon I."/>
            <person name="Castelle C.J."/>
            <person name="Singh A."/>
            <person name="Wilkins M.J."/>
            <person name="Williams K.H."/>
            <person name="Banfield J.F."/>
        </authorList>
    </citation>
    <scope>NUCLEOTIDE SEQUENCE [LARGE SCALE GENOMIC DNA]</scope>
</reference>
<organism evidence="2 3">
    <name type="scientific">Candidatus Uhrbacteria bacterium GW2011_GWA2_53_10</name>
    <dbReference type="NCBI Taxonomy" id="1618980"/>
    <lineage>
        <taxon>Bacteria</taxon>
        <taxon>Candidatus Uhriibacteriota</taxon>
    </lineage>
</organism>
<dbReference type="SUPFAM" id="SSF101898">
    <property type="entry name" value="NHL repeat"/>
    <property type="match status" value="1"/>
</dbReference>
<keyword evidence="1" id="KW-1133">Transmembrane helix</keyword>
<gene>
    <name evidence="2" type="ORF">UY77_C0003G0004</name>
</gene>
<dbReference type="EMBL" id="LCRI01000003">
    <property type="protein sequence ID" value="KKW33220.1"/>
    <property type="molecule type" value="Genomic_DNA"/>
</dbReference>
<accession>A0A0G1XQS4</accession>
<feature type="transmembrane region" description="Helical" evidence="1">
    <location>
        <begin position="345"/>
        <end position="364"/>
    </location>
</feature>
<evidence type="ECO:0000313" key="3">
    <source>
        <dbReference type="Proteomes" id="UP000034711"/>
    </source>
</evidence>
<name>A0A0G1XQS4_9BACT</name>